<evidence type="ECO:0000313" key="2">
    <source>
        <dbReference type="Proteomes" id="UP001583172"/>
    </source>
</evidence>
<dbReference type="Proteomes" id="UP001583172">
    <property type="component" value="Unassembled WGS sequence"/>
</dbReference>
<protein>
    <submittedName>
        <fullName evidence="1">Uncharacterized protein</fullName>
    </submittedName>
</protein>
<organism evidence="1 2">
    <name type="scientific">Humicola insolens</name>
    <name type="common">Soft-rot fungus</name>
    <dbReference type="NCBI Taxonomy" id="85995"/>
    <lineage>
        <taxon>Eukaryota</taxon>
        <taxon>Fungi</taxon>
        <taxon>Dikarya</taxon>
        <taxon>Ascomycota</taxon>
        <taxon>Pezizomycotina</taxon>
        <taxon>Sordariomycetes</taxon>
        <taxon>Sordariomycetidae</taxon>
        <taxon>Sordariales</taxon>
        <taxon>Chaetomiaceae</taxon>
        <taxon>Mycothermus</taxon>
    </lineage>
</organism>
<comment type="caution">
    <text evidence="1">The sequence shown here is derived from an EMBL/GenBank/DDBJ whole genome shotgun (WGS) entry which is preliminary data.</text>
</comment>
<proteinExistence type="predicted"/>
<accession>A0ABR3V274</accession>
<keyword evidence="2" id="KW-1185">Reference proteome</keyword>
<reference evidence="1 2" key="1">
    <citation type="journal article" date="2024" name="Commun. Biol.">
        <title>Comparative genomic analysis of thermophilic fungi reveals convergent evolutionary adaptations and gene losses.</title>
        <authorList>
            <person name="Steindorff A.S."/>
            <person name="Aguilar-Pontes M.V."/>
            <person name="Robinson A.J."/>
            <person name="Andreopoulos B."/>
            <person name="LaButti K."/>
            <person name="Kuo A."/>
            <person name="Mondo S."/>
            <person name="Riley R."/>
            <person name="Otillar R."/>
            <person name="Haridas S."/>
            <person name="Lipzen A."/>
            <person name="Grimwood J."/>
            <person name="Schmutz J."/>
            <person name="Clum A."/>
            <person name="Reid I.D."/>
            <person name="Moisan M.C."/>
            <person name="Butler G."/>
            <person name="Nguyen T.T.M."/>
            <person name="Dewar K."/>
            <person name="Conant G."/>
            <person name="Drula E."/>
            <person name="Henrissat B."/>
            <person name="Hansel C."/>
            <person name="Singer S."/>
            <person name="Hutchinson M.I."/>
            <person name="de Vries R.P."/>
            <person name="Natvig D.O."/>
            <person name="Powell A.J."/>
            <person name="Tsang A."/>
            <person name="Grigoriev I.V."/>
        </authorList>
    </citation>
    <scope>NUCLEOTIDE SEQUENCE [LARGE SCALE GENOMIC DNA]</scope>
    <source>
        <strain evidence="1 2">CBS 620.91</strain>
    </source>
</reference>
<sequence length="84" mass="9189">MYLHRALAPPLVSNHIGTITQYPGRRIQAVRENQNAVGLARERHAPLTAENVTRQPACMALWACYILTAFPGVDGHARPSDADA</sequence>
<evidence type="ECO:0000313" key="1">
    <source>
        <dbReference type="EMBL" id="KAL1835501.1"/>
    </source>
</evidence>
<gene>
    <name evidence="1" type="ORF">VTJ49DRAFT_6585</name>
</gene>
<name>A0ABR3V274_HUMIN</name>
<dbReference type="EMBL" id="JAZGSY010000632">
    <property type="protein sequence ID" value="KAL1835501.1"/>
    <property type="molecule type" value="Genomic_DNA"/>
</dbReference>